<dbReference type="EMBL" id="BAABHF010000016">
    <property type="protein sequence ID" value="GAA4491216.1"/>
    <property type="molecule type" value="Genomic_DNA"/>
</dbReference>
<evidence type="ECO:0000256" key="1">
    <source>
        <dbReference type="SAM" id="MobiDB-lite"/>
    </source>
</evidence>
<feature type="domain" description="PepSY" evidence="3">
    <location>
        <begin position="64"/>
        <end position="122"/>
    </location>
</feature>
<keyword evidence="2" id="KW-0732">Signal</keyword>
<feature type="region of interest" description="Disordered" evidence="1">
    <location>
        <begin position="116"/>
        <end position="136"/>
    </location>
</feature>
<protein>
    <recommendedName>
        <fullName evidence="3">PepSY domain-containing protein</fullName>
    </recommendedName>
</protein>
<reference evidence="5" key="1">
    <citation type="journal article" date="2019" name="Int. J. Syst. Evol. Microbiol.">
        <title>The Global Catalogue of Microorganisms (GCM) 10K type strain sequencing project: providing services to taxonomists for standard genome sequencing and annotation.</title>
        <authorList>
            <consortium name="The Broad Institute Genomics Platform"/>
            <consortium name="The Broad Institute Genome Sequencing Center for Infectious Disease"/>
            <person name="Wu L."/>
            <person name="Ma J."/>
        </authorList>
    </citation>
    <scope>NUCLEOTIDE SEQUENCE [LARGE SCALE GENOMIC DNA]</scope>
    <source>
        <strain evidence="5">JCM 17933</strain>
    </source>
</reference>
<gene>
    <name evidence="4" type="ORF">GCM10023191_024720</name>
</gene>
<dbReference type="RefSeq" id="WP_345461849.1">
    <property type="nucleotide sequence ID" value="NZ_BAABHF010000016.1"/>
</dbReference>
<organism evidence="4 5">
    <name type="scientific">Actinoallomurus oryzae</name>
    <dbReference type="NCBI Taxonomy" id="502180"/>
    <lineage>
        <taxon>Bacteria</taxon>
        <taxon>Bacillati</taxon>
        <taxon>Actinomycetota</taxon>
        <taxon>Actinomycetes</taxon>
        <taxon>Streptosporangiales</taxon>
        <taxon>Thermomonosporaceae</taxon>
        <taxon>Actinoallomurus</taxon>
    </lineage>
</organism>
<evidence type="ECO:0000259" key="3">
    <source>
        <dbReference type="Pfam" id="PF03413"/>
    </source>
</evidence>
<dbReference type="Gene3D" id="3.10.450.40">
    <property type="match status" value="1"/>
</dbReference>
<evidence type="ECO:0000256" key="2">
    <source>
        <dbReference type="SAM" id="SignalP"/>
    </source>
</evidence>
<accession>A0ABP8PQM9</accession>
<sequence length="136" mass="13951">MHRKLALGVGIAAAAVIATGGIALAAEDHSHPATAGAHRGDHHDDAPGRDDHGTAATATPANTKISLERAGEIARGAVPGATITSIEIEDEHGTAAWEVELTPANGPHRELTIDAGTGKIIENEIDRPSAHDDDED</sequence>
<feature type="compositionally biased region" description="Basic and acidic residues" evidence="1">
    <location>
        <begin position="38"/>
        <end position="53"/>
    </location>
</feature>
<feature type="signal peptide" evidence="2">
    <location>
        <begin position="1"/>
        <end position="25"/>
    </location>
</feature>
<feature type="region of interest" description="Disordered" evidence="1">
    <location>
        <begin position="30"/>
        <end position="62"/>
    </location>
</feature>
<evidence type="ECO:0000313" key="4">
    <source>
        <dbReference type="EMBL" id="GAA4491216.1"/>
    </source>
</evidence>
<comment type="caution">
    <text evidence="4">The sequence shown here is derived from an EMBL/GenBank/DDBJ whole genome shotgun (WGS) entry which is preliminary data.</text>
</comment>
<name>A0ABP8PQM9_9ACTN</name>
<feature type="chain" id="PRO_5047201722" description="PepSY domain-containing protein" evidence="2">
    <location>
        <begin position="26"/>
        <end position="136"/>
    </location>
</feature>
<dbReference type="Proteomes" id="UP001500503">
    <property type="component" value="Unassembled WGS sequence"/>
</dbReference>
<dbReference type="Pfam" id="PF03413">
    <property type="entry name" value="PepSY"/>
    <property type="match status" value="1"/>
</dbReference>
<evidence type="ECO:0000313" key="5">
    <source>
        <dbReference type="Proteomes" id="UP001500503"/>
    </source>
</evidence>
<feature type="compositionally biased region" description="Basic and acidic residues" evidence="1">
    <location>
        <begin position="121"/>
        <end position="136"/>
    </location>
</feature>
<dbReference type="InterPro" id="IPR025711">
    <property type="entry name" value="PepSY"/>
</dbReference>
<proteinExistence type="predicted"/>
<keyword evidence="5" id="KW-1185">Reference proteome</keyword>